<comment type="similarity">
    <text evidence="2">Belongs to the ammonia transporter channel (TC 1.A.11.2) family.</text>
</comment>
<dbReference type="STRING" id="984486.A0A1E3QKF1"/>
<reference evidence="9" key="1">
    <citation type="submission" date="2016-05" db="EMBL/GenBank/DDBJ databases">
        <title>Comparative genomics of biotechnologically important yeasts.</title>
        <authorList>
            <consortium name="DOE Joint Genome Institute"/>
            <person name="Riley R."/>
            <person name="Haridas S."/>
            <person name="Wolfe K.H."/>
            <person name="Lopes M.R."/>
            <person name="Hittinger C.T."/>
            <person name="Goker M."/>
            <person name="Salamov A."/>
            <person name="Wisecaver J."/>
            <person name="Long T.M."/>
            <person name="Aerts A.L."/>
            <person name="Barry K."/>
            <person name="Choi C."/>
            <person name="Clum A."/>
            <person name="Coughlan A.Y."/>
            <person name="Deshpande S."/>
            <person name="Douglass A.P."/>
            <person name="Hanson S.J."/>
            <person name="Klenk H.-P."/>
            <person name="Labutti K."/>
            <person name="Lapidus A."/>
            <person name="Lindquist E."/>
            <person name="Lipzen A."/>
            <person name="Meier-Kolthoff J.P."/>
            <person name="Ohm R.A."/>
            <person name="Otillar R.P."/>
            <person name="Pangilinan J."/>
            <person name="Peng Y."/>
            <person name="Rokas A."/>
            <person name="Rosa C.A."/>
            <person name="Scheuner C."/>
            <person name="Sibirny A.A."/>
            <person name="Slot J.C."/>
            <person name="Stielow J.B."/>
            <person name="Sun H."/>
            <person name="Kurtzman C.P."/>
            <person name="Blackwell M."/>
            <person name="Grigoriev I.V."/>
            <person name="Jeffries T.W."/>
        </authorList>
    </citation>
    <scope>NUCLEOTIDE SEQUENCE [LARGE SCALE GENOMIC DNA]</scope>
    <source>
        <strain evidence="9">NRRL Y-12698</strain>
    </source>
</reference>
<dbReference type="RefSeq" id="XP_018983493.1">
    <property type="nucleotide sequence ID" value="XM_019129569.1"/>
</dbReference>
<dbReference type="GO" id="GO:0008519">
    <property type="term" value="F:ammonium channel activity"/>
    <property type="evidence" value="ECO:0007669"/>
    <property type="project" value="InterPro"/>
</dbReference>
<dbReference type="InterPro" id="IPR001905">
    <property type="entry name" value="Ammonium_transpt"/>
</dbReference>
<evidence type="ECO:0000256" key="5">
    <source>
        <dbReference type="ARBA" id="ARBA00023136"/>
    </source>
</evidence>
<sequence length="136" mass="14468">MANTQISASVTCVTFALLDYTLTGKWSLIAACEGAIVGIVAVTLSCGFIPTWTAGITTIATAFICHLTVDINKWIGIDDTTCSFILHGIIGSICLGIFVSLNIAGMDGVMRIPGGWVWHHWEQSGYQFVGVAVICL</sequence>
<comment type="subcellular location">
    <subcellularLocation>
        <location evidence="1">Membrane</location>
        <topology evidence="1">Multi-pass membrane protein</topology>
    </subcellularLocation>
</comment>
<keyword evidence="3 6" id="KW-0812">Transmembrane</keyword>
<dbReference type="EMBL" id="KV454436">
    <property type="protein sequence ID" value="ODQ78165.1"/>
    <property type="molecule type" value="Genomic_DNA"/>
</dbReference>
<evidence type="ECO:0000259" key="7">
    <source>
        <dbReference type="Pfam" id="PF00909"/>
    </source>
</evidence>
<proteinExistence type="inferred from homology"/>
<keyword evidence="4 6" id="KW-1133">Transmembrane helix</keyword>
<dbReference type="Pfam" id="PF00909">
    <property type="entry name" value="Ammonium_transp"/>
    <property type="match status" value="1"/>
</dbReference>
<feature type="domain" description="Ammonium transporter AmtB-like" evidence="7">
    <location>
        <begin position="1"/>
        <end position="135"/>
    </location>
</feature>
<gene>
    <name evidence="8" type="ORF">BABINDRAFT_162837</name>
</gene>
<evidence type="ECO:0000256" key="4">
    <source>
        <dbReference type="ARBA" id="ARBA00022989"/>
    </source>
</evidence>
<dbReference type="OrthoDB" id="534912at2759"/>
<dbReference type="Gene3D" id="1.10.3430.10">
    <property type="entry name" value="Ammonium transporter AmtB like domains"/>
    <property type="match status" value="1"/>
</dbReference>
<evidence type="ECO:0000256" key="2">
    <source>
        <dbReference type="ARBA" id="ARBA00005887"/>
    </source>
</evidence>
<dbReference type="Proteomes" id="UP000094336">
    <property type="component" value="Unassembled WGS sequence"/>
</dbReference>
<evidence type="ECO:0000256" key="3">
    <source>
        <dbReference type="ARBA" id="ARBA00022692"/>
    </source>
</evidence>
<dbReference type="PANTHER" id="PTHR43029">
    <property type="entry name" value="AMMONIUM TRANSPORTER MEP2"/>
    <property type="match status" value="1"/>
</dbReference>
<dbReference type="InterPro" id="IPR029020">
    <property type="entry name" value="Ammonium/urea_transptr"/>
</dbReference>
<name>A0A1E3QKF1_9ASCO</name>
<dbReference type="AlphaFoldDB" id="A0A1E3QKF1"/>
<evidence type="ECO:0000256" key="1">
    <source>
        <dbReference type="ARBA" id="ARBA00004141"/>
    </source>
</evidence>
<organism evidence="8 9">
    <name type="scientific">Babjeviella inositovora NRRL Y-12698</name>
    <dbReference type="NCBI Taxonomy" id="984486"/>
    <lineage>
        <taxon>Eukaryota</taxon>
        <taxon>Fungi</taxon>
        <taxon>Dikarya</taxon>
        <taxon>Ascomycota</taxon>
        <taxon>Saccharomycotina</taxon>
        <taxon>Pichiomycetes</taxon>
        <taxon>Serinales incertae sedis</taxon>
        <taxon>Babjeviella</taxon>
    </lineage>
</organism>
<accession>A0A1E3QKF1</accession>
<dbReference type="GO" id="GO:0005886">
    <property type="term" value="C:plasma membrane"/>
    <property type="evidence" value="ECO:0007669"/>
    <property type="project" value="TreeGrafter"/>
</dbReference>
<evidence type="ECO:0000313" key="9">
    <source>
        <dbReference type="Proteomes" id="UP000094336"/>
    </source>
</evidence>
<keyword evidence="9" id="KW-1185">Reference proteome</keyword>
<feature type="transmembrane region" description="Helical" evidence="6">
    <location>
        <begin position="35"/>
        <end position="64"/>
    </location>
</feature>
<dbReference type="PANTHER" id="PTHR43029:SF3">
    <property type="entry name" value="AMMONIUM TRANSPORTER 3"/>
    <property type="match status" value="1"/>
</dbReference>
<dbReference type="GeneID" id="30147422"/>
<dbReference type="SUPFAM" id="SSF111352">
    <property type="entry name" value="Ammonium transporter"/>
    <property type="match status" value="1"/>
</dbReference>
<protein>
    <recommendedName>
        <fullName evidence="7">Ammonium transporter AmtB-like domain-containing protein</fullName>
    </recommendedName>
</protein>
<feature type="transmembrane region" description="Helical" evidence="6">
    <location>
        <begin position="84"/>
        <end position="104"/>
    </location>
</feature>
<keyword evidence="5 6" id="KW-0472">Membrane</keyword>
<dbReference type="InterPro" id="IPR024041">
    <property type="entry name" value="NH4_transpt_AmtB-like_dom"/>
</dbReference>
<evidence type="ECO:0000256" key="6">
    <source>
        <dbReference type="SAM" id="Phobius"/>
    </source>
</evidence>
<evidence type="ECO:0000313" key="8">
    <source>
        <dbReference type="EMBL" id="ODQ78165.1"/>
    </source>
</evidence>